<dbReference type="EMBL" id="BQKE01000001">
    <property type="protein sequence ID" value="GJM60228.1"/>
    <property type="molecule type" value="Genomic_DNA"/>
</dbReference>
<dbReference type="InterPro" id="IPR002525">
    <property type="entry name" value="Transp_IS110-like_N"/>
</dbReference>
<feature type="domain" description="Transposase IS116/IS110/IS902 C-terminal" evidence="3">
    <location>
        <begin position="206"/>
        <end position="292"/>
    </location>
</feature>
<dbReference type="GO" id="GO:0004803">
    <property type="term" value="F:transposase activity"/>
    <property type="evidence" value="ECO:0007669"/>
    <property type="project" value="InterPro"/>
</dbReference>
<name>A0AAN5AK48_9BACT</name>
<dbReference type="InterPro" id="IPR003346">
    <property type="entry name" value="Transposase_20"/>
</dbReference>
<evidence type="ECO:0000259" key="2">
    <source>
        <dbReference type="Pfam" id="PF01548"/>
    </source>
</evidence>
<keyword evidence="1" id="KW-0175">Coiled coil</keyword>
<feature type="coiled-coil region" evidence="1">
    <location>
        <begin position="170"/>
        <end position="197"/>
    </location>
</feature>
<accession>A0AAN5AK48</accession>
<evidence type="ECO:0000313" key="7">
    <source>
        <dbReference type="Proteomes" id="UP001310022"/>
    </source>
</evidence>
<protein>
    <submittedName>
        <fullName evidence="5">IS110 family transposase</fullName>
    </submittedName>
</protein>
<reference evidence="5 7" key="1">
    <citation type="submission" date="2021-12" db="EMBL/GenBank/DDBJ databases">
        <title>Genome sequencing of bacteria with rrn-lacking chromosome and rrn-plasmid.</title>
        <authorList>
            <person name="Anda M."/>
            <person name="Iwasaki W."/>
        </authorList>
    </citation>
    <scope>NUCLEOTIDE SEQUENCE [LARGE SCALE GENOMIC DNA]</scope>
    <source>
        <strain evidence="5 7">NBRC 15940</strain>
    </source>
</reference>
<dbReference type="GO" id="GO:0006313">
    <property type="term" value="P:DNA transposition"/>
    <property type="evidence" value="ECO:0007669"/>
    <property type="project" value="InterPro"/>
</dbReference>
<dbReference type="Pfam" id="PF02371">
    <property type="entry name" value="Transposase_20"/>
    <property type="match status" value="1"/>
</dbReference>
<dbReference type="Pfam" id="PF01548">
    <property type="entry name" value="DEDD_Tnp_IS110"/>
    <property type="match status" value="1"/>
</dbReference>
<gene>
    <name evidence="4" type="ORF">PEDI_07800</name>
    <name evidence="5" type="ORF">PEDI_20640</name>
    <name evidence="6" type="ORF">PEDI_48190</name>
</gene>
<dbReference type="PANTHER" id="PTHR33055:SF3">
    <property type="entry name" value="PUTATIVE TRANSPOSASE FOR IS117-RELATED"/>
    <property type="match status" value="1"/>
</dbReference>
<evidence type="ECO:0000259" key="3">
    <source>
        <dbReference type="Pfam" id="PF02371"/>
    </source>
</evidence>
<organism evidence="5 7">
    <name type="scientific">Persicobacter diffluens</name>
    <dbReference type="NCBI Taxonomy" id="981"/>
    <lineage>
        <taxon>Bacteria</taxon>
        <taxon>Pseudomonadati</taxon>
        <taxon>Bacteroidota</taxon>
        <taxon>Cytophagia</taxon>
        <taxon>Cytophagales</taxon>
        <taxon>Persicobacteraceae</taxon>
        <taxon>Persicobacter</taxon>
    </lineage>
</organism>
<evidence type="ECO:0000313" key="6">
    <source>
        <dbReference type="EMBL" id="GJM64267.1"/>
    </source>
</evidence>
<comment type="caution">
    <text evidence="5">The sequence shown here is derived from an EMBL/GenBank/DDBJ whole genome shotgun (WGS) entry which is preliminary data.</text>
</comment>
<dbReference type="InterPro" id="IPR047650">
    <property type="entry name" value="Transpos_IS110"/>
</dbReference>
<dbReference type="EMBL" id="BQKE01000004">
    <property type="protein sequence ID" value="GJM64267.1"/>
    <property type="molecule type" value="Genomic_DNA"/>
</dbReference>
<dbReference type="AlphaFoldDB" id="A0AAN5AK48"/>
<evidence type="ECO:0000313" key="4">
    <source>
        <dbReference type="EMBL" id="GJM60228.1"/>
    </source>
</evidence>
<dbReference type="EMBL" id="BQKE01000001">
    <property type="protein sequence ID" value="GJM61512.1"/>
    <property type="molecule type" value="Genomic_DNA"/>
</dbReference>
<proteinExistence type="predicted"/>
<dbReference type="NCBIfam" id="NF033542">
    <property type="entry name" value="transpos_IS110"/>
    <property type="match status" value="1"/>
</dbReference>
<dbReference type="Proteomes" id="UP001310022">
    <property type="component" value="Unassembled WGS sequence"/>
</dbReference>
<evidence type="ECO:0000256" key="1">
    <source>
        <dbReference type="SAM" id="Coils"/>
    </source>
</evidence>
<keyword evidence="7" id="KW-1185">Reference proteome</keyword>
<feature type="domain" description="Transposase IS110-like N-terminal" evidence="2">
    <location>
        <begin position="7"/>
        <end position="153"/>
    </location>
</feature>
<dbReference type="PANTHER" id="PTHR33055">
    <property type="entry name" value="TRANSPOSASE FOR INSERTION SEQUENCE ELEMENT IS1111A"/>
    <property type="match status" value="1"/>
</dbReference>
<sequence>MDFNHYLGIDVSKGSLELHLISLDQSIEFEPIDNTDDAITTGLFELCKLYQLSGENTLIIAEHTGIYTYPLIRVCSELGLSLWLQSGYEIKHSQGLQRGKNDKVDAYRIAEYGRRFRDKYSPIELGEKSIEYLRYLRSERRLLVKDRAKFQAQQSDHKDFISPEIYKGRAKRNKARIKLLDSQIKQLDQEIKEVIHEDPKLKRYLKLLTSIKGIGLQIALNVIIETLGFTKITTAKKFACHSGIAPFRYTSGTSVRSKNKVSYKANRKMKSLLFMGALSLLNVKDSEEYRYYKRKTSEGKEHYSVMIALTDKLVRKMYAVIRDDRPYSKEYEPNWRNAEVA</sequence>
<evidence type="ECO:0000313" key="5">
    <source>
        <dbReference type="EMBL" id="GJM61512.1"/>
    </source>
</evidence>
<dbReference type="RefSeq" id="WP_060688498.1">
    <property type="nucleotide sequence ID" value="NZ_BQKE01000001.1"/>
</dbReference>
<dbReference type="GO" id="GO:0003677">
    <property type="term" value="F:DNA binding"/>
    <property type="evidence" value="ECO:0007669"/>
    <property type="project" value="InterPro"/>
</dbReference>